<keyword evidence="3" id="KW-1185">Reference proteome</keyword>
<reference evidence="2 3" key="1">
    <citation type="submission" date="2014-01" db="EMBL/GenBank/DDBJ databases">
        <title>Full genme sequencing of cellulolytic bacterium Gynuella sunshinyii YC6258T gen. nov., sp. nov.</title>
        <authorList>
            <person name="Khan H."/>
            <person name="Chung E.J."/>
            <person name="Chung Y.R."/>
        </authorList>
    </citation>
    <scope>NUCLEOTIDE SEQUENCE [LARGE SCALE GENOMIC DNA]</scope>
    <source>
        <strain evidence="2 3">YC6258</strain>
    </source>
</reference>
<accession>A0A0C5VPJ2</accession>
<keyword evidence="1" id="KW-0732">Signal</keyword>
<feature type="chain" id="PRO_5002183778" evidence="1">
    <location>
        <begin position="22"/>
        <end position="105"/>
    </location>
</feature>
<organism evidence="2 3">
    <name type="scientific">Gynuella sunshinyii YC6258</name>
    <dbReference type="NCBI Taxonomy" id="1445510"/>
    <lineage>
        <taxon>Bacteria</taxon>
        <taxon>Pseudomonadati</taxon>
        <taxon>Pseudomonadota</taxon>
        <taxon>Gammaproteobacteria</taxon>
        <taxon>Oceanospirillales</taxon>
        <taxon>Saccharospirillaceae</taxon>
        <taxon>Gynuella</taxon>
    </lineage>
</organism>
<evidence type="ECO:0000313" key="3">
    <source>
        <dbReference type="Proteomes" id="UP000032266"/>
    </source>
</evidence>
<feature type="signal peptide" evidence="1">
    <location>
        <begin position="1"/>
        <end position="21"/>
    </location>
</feature>
<dbReference type="OrthoDB" id="6198890at2"/>
<dbReference type="KEGG" id="gsn:YC6258_00123"/>
<sequence length="105" mass="11249">MEKLQIGIAILLCSLATFTFAANRYEGTVALIEAGNTDGSIFFNTVEVTQQDECSSAAGYVVPADHSADKVLSLLLSAKIAARKVYFDIEGCTGTYPRVIRVGLK</sequence>
<dbReference type="Proteomes" id="UP000032266">
    <property type="component" value="Chromosome"/>
</dbReference>
<proteinExistence type="predicted"/>
<dbReference type="RefSeq" id="WP_044615321.1">
    <property type="nucleotide sequence ID" value="NZ_CP007142.1"/>
</dbReference>
<evidence type="ECO:0000313" key="2">
    <source>
        <dbReference type="EMBL" id="AJQ92179.1"/>
    </source>
</evidence>
<gene>
    <name evidence="2" type="ORF">YC6258_00123</name>
</gene>
<protein>
    <submittedName>
        <fullName evidence="2">Uncharacterized protein</fullName>
    </submittedName>
</protein>
<dbReference type="HOGENOM" id="CLU_2232752_0_0_6"/>
<dbReference type="EMBL" id="CP007142">
    <property type="protein sequence ID" value="AJQ92179.1"/>
    <property type="molecule type" value="Genomic_DNA"/>
</dbReference>
<evidence type="ECO:0000256" key="1">
    <source>
        <dbReference type="SAM" id="SignalP"/>
    </source>
</evidence>
<dbReference type="AlphaFoldDB" id="A0A0C5VPJ2"/>
<name>A0A0C5VPJ2_9GAMM</name>